<evidence type="ECO:0000313" key="2">
    <source>
        <dbReference type="Proteomes" id="UP000242263"/>
    </source>
</evidence>
<dbReference type="InterPro" id="IPR019151">
    <property type="entry name" value="Proteasome_assmbl_chaperone_2"/>
</dbReference>
<dbReference type="Proteomes" id="UP000242263">
    <property type="component" value="Unassembled WGS sequence"/>
</dbReference>
<organism evidence="1 2">
    <name type="scientific">Alloscardovia omnicolens</name>
    <dbReference type="NCBI Taxonomy" id="419015"/>
    <lineage>
        <taxon>Bacteria</taxon>
        <taxon>Bacillati</taxon>
        <taxon>Actinomycetota</taxon>
        <taxon>Actinomycetes</taxon>
        <taxon>Bifidobacteriales</taxon>
        <taxon>Bifidobacteriaceae</taxon>
        <taxon>Alloscardovia</taxon>
    </lineage>
</organism>
<reference evidence="1 2" key="1">
    <citation type="submission" date="2017-12" db="EMBL/GenBank/DDBJ databases">
        <title>Phylogenetic diversity of female urinary microbiome.</title>
        <authorList>
            <person name="Thomas-White K."/>
            <person name="Wolfe A.J."/>
        </authorList>
    </citation>
    <scope>NUCLEOTIDE SEQUENCE [LARGE SCALE GENOMIC DNA]</scope>
    <source>
        <strain evidence="1 2">UMB0064</strain>
    </source>
</reference>
<dbReference type="InterPro" id="IPR038389">
    <property type="entry name" value="PSMG2_sf"/>
</dbReference>
<proteinExistence type="predicted"/>
<dbReference type="SUPFAM" id="SSF159659">
    <property type="entry name" value="Cgl1923-like"/>
    <property type="match status" value="1"/>
</dbReference>
<dbReference type="AlphaFoldDB" id="A0A2I1M797"/>
<name>A0A2I1M797_9BIFI</name>
<comment type="caution">
    <text evidence="1">The sequence shown here is derived from an EMBL/GenBank/DDBJ whole genome shotgun (WGS) entry which is preliminary data.</text>
</comment>
<protein>
    <submittedName>
        <fullName evidence="1">PAC2 family protein</fullName>
    </submittedName>
</protein>
<evidence type="ECO:0000313" key="1">
    <source>
        <dbReference type="EMBL" id="PKZ16011.1"/>
    </source>
</evidence>
<accession>A0A2I1M797</accession>
<sequence>MTDFRENFEPEAFDAFSDQFGEEPRKHRTVLISAFEGWNDAGLAATQALHFLLRAYSQSAHEVDHICCGSFYDYTDNRPVIVSVEGKRKILWPETSFTQIDINPELSLIIQIAPEPNFKWTEYCQRTLRIADENEVDEVITVSAIYGDCTHRRPLPMVFRNAADNTATPQSYNGPIGIPTVLSYEAVDSGFISHSMYVSVPSYAPYVDDQEKPNPLAMWNVIDALSDYLDVYLKDDGLPEQVKQWRKKANALARTNPDIAEYMKTVESYRDNQERLDYITSEAAENMIDDAEKFLRDFGWDKTDDAPDMPGSPRLR</sequence>
<dbReference type="Gene3D" id="3.40.50.10900">
    <property type="entry name" value="PAC-like subunit"/>
    <property type="match status" value="1"/>
</dbReference>
<dbReference type="EMBL" id="PKGU01000001">
    <property type="protein sequence ID" value="PKZ16011.1"/>
    <property type="molecule type" value="Genomic_DNA"/>
</dbReference>
<dbReference type="RefSeq" id="WP_049227191.1">
    <property type="nucleotide sequence ID" value="NZ_CAMYCS010000001.1"/>
</dbReference>
<gene>
    <name evidence="1" type="ORF">CYJ32_00775</name>
</gene>
<dbReference type="Pfam" id="PF09754">
    <property type="entry name" value="PAC2"/>
    <property type="match status" value="1"/>
</dbReference>